<dbReference type="InterPro" id="IPR051200">
    <property type="entry name" value="Host-pathogen_enzymatic-act"/>
</dbReference>
<evidence type="ECO:0000313" key="2">
    <source>
        <dbReference type="EMBL" id="QHN34307.1"/>
    </source>
</evidence>
<gene>
    <name evidence="2" type="ORF">GII31_04715</name>
</gene>
<accession>A0ABX6IEM0</accession>
<protein>
    <submittedName>
        <fullName evidence="2">YncE family protein</fullName>
    </submittedName>
</protein>
<feature type="domain" description="SMP-30/Gluconolactonase/LRE-like region" evidence="1">
    <location>
        <begin position="116"/>
        <end position="217"/>
    </location>
</feature>
<dbReference type="Gene3D" id="2.130.10.10">
    <property type="entry name" value="YVTN repeat-like/Quinoprotein amine dehydrogenase"/>
    <property type="match status" value="2"/>
</dbReference>
<dbReference type="PANTHER" id="PTHR47197">
    <property type="entry name" value="PROTEIN NIRF"/>
    <property type="match status" value="1"/>
</dbReference>
<dbReference type="InterPro" id="IPR013658">
    <property type="entry name" value="SGL"/>
</dbReference>
<dbReference type="RefSeq" id="WP_213247273.1">
    <property type="nucleotide sequence ID" value="NZ_CP045806.1"/>
</dbReference>
<sequence>MRSRPIIVAVLGVLVALLPGHIAPVYAAPAWTFSVGQAPTGLTTAGQLALDQKRGRFFITNNTFPVQTEKGISFPDARPRVAVFSTSAQRTVRTIDLSGQPPGVYHYGPLPVPMAQIPDGIALDTTNRRVVTTNAHSEGITVFGMNDKAVTEKNLIPVPGGHPMGVATDNAGRAWVALYSQDTILVLDTATRRVVGRINAFHPTLMAFDAKRHRLYVGNNDYDRKKRNFLTVLDTRTNRIITQIPTTPNARPAIDSATGRIVTVSFISGQVQLIDPDSLTVVATRETGATPSSVVVDAQRRLVYATTLKGKTLYVFDADSLKVVATKAIPGEIHTLALDPGPGLVYGTQNEKATMMVVRPARG</sequence>
<dbReference type="Pfam" id="PF08450">
    <property type="entry name" value="SGL"/>
    <property type="match status" value="1"/>
</dbReference>
<reference evidence="2" key="1">
    <citation type="journal article" date="2021" name="Nat. Microbiol.">
        <title>Cocultivation of an ultrasmall environmental parasitic bacterium with lytic ability against bacteria associated with wastewater foams.</title>
        <authorList>
            <person name="Batinovic S."/>
            <person name="Rose J.J.A."/>
            <person name="Ratcliffe J."/>
            <person name="Seviour R.J."/>
            <person name="Petrovski S."/>
        </authorList>
    </citation>
    <scope>NUCLEOTIDE SEQUENCE</scope>
    <source>
        <strain evidence="2">CON9</strain>
    </source>
</reference>
<dbReference type="EMBL" id="CP045809">
    <property type="protein sequence ID" value="QHN34307.1"/>
    <property type="molecule type" value="Genomic_DNA"/>
</dbReference>
<name>A0ABX6IEM0_9ACTN</name>
<dbReference type="SUPFAM" id="SSF51004">
    <property type="entry name" value="C-terminal (heme d1) domain of cytochrome cd1-nitrite reductase"/>
    <property type="match status" value="1"/>
</dbReference>
<dbReference type="InterPro" id="IPR015943">
    <property type="entry name" value="WD40/YVTN_repeat-like_dom_sf"/>
</dbReference>
<evidence type="ECO:0000259" key="1">
    <source>
        <dbReference type="Pfam" id="PF08450"/>
    </source>
</evidence>
<dbReference type="PANTHER" id="PTHR47197:SF3">
    <property type="entry name" value="DIHYDRO-HEME D1 DEHYDROGENASE"/>
    <property type="match status" value="1"/>
</dbReference>
<dbReference type="InterPro" id="IPR011048">
    <property type="entry name" value="Haem_d1_sf"/>
</dbReference>
<dbReference type="Proteomes" id="UP001059836">
    <property type="component" value="Chromosome"/>
</dbReference>
<proteinExistence type="predicted"/>
<evidence type="ECO:0000313" key="3">
    <source>
        <dbReference type="Proteomes" id="UP001059836"/>
    </source>
</evidence>
<keyword evidence="3" id="KW-1185">Reference proteome</keyword>
<organism evidence="2 3">
    <name type="scientific">Gordonia pseudamarae</name>
    <dbReference type="NCBI Taxonomy" id="2831662"/>
    <lineage>
        <taxon>Bacteria</taxon>
        <taxon>Bacillati</taxon>
        <taxon>Actinomycetota</taxon>
        <taxon>Actinomycetes</taxon>
        <taxon>Mycobacteriales</taxon>
        <taxon>Gordoniaceae</taxon>
        <taxon>Gordonia</taxon>
    </lineage>
</organism>